<evidence type="ECO:0000313" key="1">
    <source>
        <dbReference type="EMBL" id="PKU69776.1"/>
    </source>
</evidence>
<dbReference type="Proteomes" id="UP000233837">
    <property type="component" value="Unassembled WGS sequence"/>
</dbReference>
<proteinExistence type="predicted"/>
<protein>
    <submittedName>
        <fullName evidence="1">Uncharacterized protein</fullName>
    </submittedName>
</protein>
<name>A0A2I0W289_9ASPA</name>
<dbReference type="AlphaFoldDB" id="A0A2I0W289"/>
<reference evidence="1 2" key="1">
    <citation type="journal article" date="2016" name="Sci. Rep.">
        <title>The Dendrobium catenatum Lindl. genome sequence provides insights into polysaccharide synthase, floral development and adaptive evolution.</title>
        <authorList>
            <person name="Zhang G.Q."/>
            <person name="Xu Q."/>
            <person name="Bian C."/>
            <person name="Tsai W.C."/>
            <person name="Yeh C.M."/>
            <person name="Liu K.W."/>
            <person name="Yoshida K."/>
            <person name="Zhang L.S."/>
            <person name="Chang S.B."/>
            <person name="Chen F."/>
            <person name="Shi Y."/>
            <person name="Su Y.Y."/>
            <person name="Zhang Y.Q."/>
            <person name="Chen L.J."/>
            <person name="Yin Y."/>
            <person name="Lin M."/>
            <person name="Huang H."/>
            <person name="Deng H."/>
            <person name="Wang Z.W."/>
            <person name="Zhu S.L."/>
            <person name="Zhao X."/>
            <person name="Deng C."/>
            <person name="Niu S.C."/>
            <person name="Huang J."/>
            <person name="Wang M."/>
            <person name="Liu G.H."/>
            <person name="Yang H.J."/>
            <person name="Xiao X.J."/>
            <person name="Hsiao Y.Y."/>
            <person name="Wu W.L."/>
            <person name="Chen Y.Y."/>
            <person name="Mitsuda N."/>
            <person name="Ohme-Takagi M."/>
            <person name="Luo Y.B."/>
            <person name="Van de Peer Y."/>
            <person name="Liu Z.J."/>
        </authorList>
    </citation>
    <scope>NUCLEOTIDE SEQUENCE [LARGE SCALE GENOMIC DNA]</scope>
    <source>
        <tissue evidence="1">The whole plant</tissue>
    </source>
</reference>
<gene>
    <name evidence="1" type="ORF">MA16_Dca019052</name>
</gene>
<organism evidence="1 2">
    <name type="scientific">Dendrobium catenatum</name>
    <dbReference type="NCBI Taxonomy" id="906689"/>
    <lineage>
        <taxon>Eukaryota</taxon>
        <taxon>Viridiplantae</taxon>
        <taxon>Streptophyta</taxon>
        <taxon>Embryophyta</taxon>
        <taxon>Tracheophyta</taxon>
        <taxon>Spermatophyta</taxon>
        <taxon>Magnoliopsida</taxon>
        <taxon>Liliopsida</taxon>
        <taxon>Asparagales</taxon>
        <taxon>Orchidaceae</taxon>
        <taxon>Epidendroideae</taxon>
        <taxon>Malaxideae</taxon>
        <taxon>Dendrobiinae</taxon>
        <taxon>Dendrobium</taxon>
    </lineage>
</organism>
<evidence type="ECO:0000313" key="2">
    <source>
        <dbReference type="Proteomes" id="UP000233837"/>
    </source>
</evidence>
<keyword evidence="2" id="KW-1185">Reference proteome</keyword>
<accession>A0A2I0W289</accession>
<dbReference type="EMBL" id="KZ502999">
    <property type="protein sequence ID" value="PKU69776.1"/>
    <property type="molecule type" value="Genomic_DNA"/>
</dbReference>
<sequence length="159" mass="17971">MGWGFRNWRKKEAVRLERLGAGLSRAGRLRFLLMEREIVDFGTERRRVNQWKRAGVANCCRSVRELFHAALKELEIVDFSRLGFERSRKPEMRGNSELGLGLVNSESDRREGFGLRGVRTAGDGLRFSSVRAARVLSPYEWRGGGGCANPREIKSDGSG</sequence>
<reference evidence="1 2" key="2">
    <citation type="journal article" date="2017" name="Nature">
        <title>The Apostasia genome and the evolution of orchids.</title>
        <authorList>
            <person name="Zhang G.Q."/>
            <person name="Liu K.W."/>
            <person name="Li Z."/>
            <person name="Lohaus R."/>
            <person name="Hsiao Y.Y."/>
            <person name="Niu S.C."/>
            <person name="Wang J.Y."/>
            <person name="Lin Y.C."/>
            <person name="Xu Q."/>
            <person name="Chen L.J."/>
            <person name="Yoshida K."/>
            <person name="Fujiwara S."/>
            <person name="Wang Z.W."/>
            <person name="Zhang Y.Q."/>
            <person name="Mitsuda N."/>
            <person name="Wang M."/>
            <person name="Liu G.H."/>
            <person name="Pecoraro L."/>
            <person name="Huang H.X."/>
            <person name="Xiao X.J."/>
            <person name="Lin M."/>
            <person name="Wu X.Y."/>
            <person name="Wu W.L."/>
            <person name="Chen Y.Y."/>
            <person name="Chang S.B."/>
            <person name="Sakamoto S."/>
            <person name="Ohme-Takagi M."/>
            <person name="Yagi M."/>
            <person name="Zeng S.J."/>
            <person name="Shen C.Y."/>
            <person name="Yeh C.M."/>
            <person name="Luo Y.B."/>
            <person name="Tsai W.C."/>
            <person name="Van de Peer Y."/>
            <person name="Liu Z.J."/>
        </authorList>
    </citation>
    <scope>NUCLEOTIDE SEQUENCE [LARGE SCALE GENOMIC DNA]</scope>
    <source>
        <tissue evidence="1">The whole plant</tissue>
    </source>
</reference>